<evidence type="ECO:0000256" key="2">
    <source>
        <dbReference type="SAM" id="SignalP"/>
    </source>
</evidence>
<protein>
    <recommendedName>
        <fullName evidence="5">Tetratricopeptide repeat protein</fullName>
    </recommendedName>
</protein>
<reference evidence="4" key="1">
    <citation type="submission" date="2023-07" db="EMBL/GenBank/DDBJ databases">
        <title>Christiangramia sp. SM2212., a novel bacterium of the family Flavobacteriaceae isolated from the sea sediment.</title>
        <authorList>
            <person name="Wang J."/>
            <person name="Zhang X."/>
        </authorList>
    </citation>
    <scope>NUCLEOTIDE SEQUENCE [LARGE SCALE GENOMIC DNA]</scope>
    <source>
        <strain evidence="4">SM2212</strain>
    </source>
</reference>
<feature type="repeat" description="TPR" evidence="1">
    <location>
        <begin position="289"/>
        <end position="322"/>
    </location>
</feature>
<dbReference type="Proteomes" id="UP001257234">
    <property type="component" value="Unassembled WGS sequence"/>
</dbReference>
<dbReference type="Pfam" id="PF00515">
    <property type="entry name" value="TPR_1"/>
    <property type="match status" value="1"/>
</dbReference>
<dbReference type="InterPro" id="IPR011990">
    <property type="entry name" value="TPR-like_helical_dom_sf"/>
</dbReference>
<accession>A0ABU1ELP7</accession>
<sequence>MKIRFLIILVLGCSLTVSSQEETIKAADSLFSFGKRSEAIELLEKTEPKSEKVFLKLAKLQQANSQNEDALMNYKKVFEKNPDRILTTIDYGELLLETGKAVEADSLFSNLSEKYPDNPGFLYRIGLAKEKKKDSVAIKYFYKTLSKEITHQGALYKVAKNHLQNGKSYNAITYCNEGLAVRPNNVSLLSILGQSYSRSLQFEKSIEPYEKLIELGESSEFILEKLAKSYRVTGQDDKAIETYEKMLEINEYNSGVHSNLGALYFQKNEMEKAQDHFSKALMIKDQPVDREYLNLGLIQKDKEKFKEALQFFENAIKENPENERAILERAIAADAYFEDKEAVLNLYESYLEKFGENGRNDMLSVARYRVSELKSEIHQAK</sequence>
<proteinExistence type="predicted"/>
<dbReference type="RefSeq" id="WP_309560155.1">
    <property type="nucleotide sequence ID" value="NZ_JAVJIU010000001.1"/>
</dbReference>
<keyword evidence="2" id="KW-0732">Signal</keyword>
<evidence type="ECO:0000256" key="1">
    <source>
        <dbReference type="PROSITE-ProRule" id="PRU00339"/>
    </source>
</evidence>
<name>A0ABU1ELP7_9FLAO</name>
<dbReference type="SUPFAM" id="SSF48452">
    <property type="entry name" value="TPR-like"/>
    <property type="match status" value="2"/>
</dbReference>
<organism evidence="3 4">
    <name type="scientific">Christiangramia sediminicola</name>
    <dbReference type="NCBI Taxonomy" id="3073267"/>
    <lineage>
        <taxon>Bacteria</taxon>
        <taxon>Pseudomonadati</taxon>
        <taxon>Bacteroidota</taxon>
        <taxon>Flavobacteriia</taxon>
        <taxon>Flavobacteriales</taxon>
        <taxon>Flavobacteriaceae</taxon>
        <taxon>Christiangramia</taxon>
    </lineage>
</organism>
<evidence type="ECO:0008006" key="5">
    <source>
        <dbReference type="Google" id="ProtNLM"/>
    </source>
</evidence>
<evidence type="ECO:0000313" key="4">
    <source>
        <dbReference type="Proteomes" id="UP001257234"/>
    </source>
</evidence>
<dbReference type="EMBL" id="JAVJIU010000001">
    <property type="protein sequence ID" value="MDR5589259.1"/>
    <property type="molecule type" value="Genomic_DNA"/>
</dbReference>
<dbReference type="PANTHER" id="PTHR12558:SF13">
    <property type="entry name" value="CELL DIVISION CYCLE PROTEIN 27 HOMOLOG"/>
    <property type="match status" value="1"/>
</dbReference>
<dbReference type="Gene3D" id="1.25.40.10">
    <property type="entry name" value="Tetratricopeptide repeat domain"/>
    <property type="match status" value="3"/>
</dbReference>
<dbReference type="InterPro" id="IPR019734">
    <property type="entry name" value="TPR_rpt"/>
</dbReference>
<evidence type="ECO:0000313" key="3">
    <source>
        <dbReference type="EMBL" id="MDR5589259.1"/>
    </source>
</evidence>
<feature type="chain" id="PRO_5045608124" description="Tetratricopeptide repeat protein" evidence="2">
    <location>
        <begin position="20"/>
        <end position="381"/>
    </location>
</feature>
<dbReference type="PROSITE" id="PS50293">
    <property type="entry name" value="TPR_REGION"/>
    <property type="match status" value="1"/>
</dbReference>
<feature type="repeat" description="TPR" evidence="1">
    <location>
        <begin position="220"/>
        <end position="253"/>
    </location>
</feature>
<dbReference type="PROSITE" id="PS50005">
    <property type="entry name" value="TPR"/>
    <property type="match status" value="4"/>
</dbReference>
<dbReference type="PANTHER" id="PTHR12558">
    <property type="entry name" value="CELL DIVISION CYCLE 16,23,27"/>
    <property type="match status" value="1"/>
</dbReference>
<keyword evidence="4" id="KW-1185">Reference proteome</keyword>
<comment type="caution">
    <text evidence="3">The sequence shown here is derived from an EMBL/GenBank/DDBJ whole genome shotgun (WGS) entry which is preliminary data.</text>
</comment>
<dbReference type="SMART" id="SM00028">
    <property type="entry name" value="TPR"/>
    <property type="match status" value="6"/>
</dbReference>
<keyword evidence="1" id="KW-0802">TPR repeat</keyword>
<feature type="repeat" description="TPR" evidence="1">
    <location>
        <begin position="186"/>
        <end position="219"/>
    </location>
</feature>
<feature type="signal peptide" evidence="2">
    <location>
        <begin position="1"/>
        <end position="19"/>
    </location>
</feature>
<dbReference type="Pfam" id="PF13181">
    <property type="entry name" value="TPR_8"/>
    <property type="match status" value="2"/>
</dbReference>
<feature type="repeat" description="TPR" evidence="1">
    <location>
        <begin position="254"/>
        <end position="287"/>
    </location>
</feature>
<gene>
    <name evidence="3" type="ORF">RE431_01305</name>
</gene>